<evidence type="ECO:0000259" key="2">
    <source>
        <dbReference type="Pfam" id="PF20152"/>
    </source>
</evidence>
<feature type="transmembrane region" description="Helical" evidence="1">
    <location>
        <begin position="125"/>
        <end position="147"/>
    </location>
</feature>
<dbReference type="AlphaFoldDB" id="A0A0C9XM74"/>
<keyword evidence="4" id="KW-1185">Reference proteome</keyword>
<accession>A0A0C9XM74</accession>
<dbReference type="OrthoDB" id="3262409at2759"/>
<sequence>MPAAGTDAYKAAPLFIGCIISWFLSGSLMVQTYDYFCDDHLEGDLLGIKFAVVLAFILDIARSTSVASAGWERLVTGWGDPTSFSRISIFSAMTVPLTGFESCIVQTFFAWRIWSLRRGSKVGRFIPCIISSVAFIQFAAAVVHGICCYQYDNLNMGKDGLKLSTEIWLSGSFLCDCIIVMTMIILLVQAKLDSSFVLTRRLIDRLIIVTLETGAITVFVIPIQLGMYIKYPDDALQHVAVMYILGGLYANVLLAVLNGRKRARRLVAPTHHSLSLHFADQFPSRFSSATLQEALMGDPITRSSQASV</sequence>
<proteinExistence type="predicted"/>
<feature type="transmembrane region" description="Helical" evidence="1">
    <location>
        <begin position="12"/>
        <end position="33"/>
    </location>
</feature>
<keyword evidence="1" id="KW-0472">Membrane</keyword>
<reference evidence="4" key="2">
    <citation type="submission" date="2015-01" db="EMBL/GenBank/DDBJ databases">
        <title>Evolutionary Origins and Diversification of the Mycorrhizal Mutualists.</title>
        <authorList>
            <consortium name="DOE Joint Genome Institute"/>
            <consortium name="Mycorrhizal Genomics Consortium"/>
            <person name="Kohler A."/>
            <person name="Kuo A."/>
            <person name="Nagy L.G."/>
            <person name="Floudas D."/>
            <person name="Copeland A."/>
            <person name="Barry K.W."/>
            <person name="Cichocki N."/>
            <person name="Veneault-Fourrey C."/>
            <person name="LaButti K."/>
            <person name="Lindquist E.A."/>
            <person name="Lipzen A."/>
            <person name="Lundell T."/>
            <person name="Morin E."/>
            <person name="Murat C."/>
            <person name="Riley R."/>
            <person name="Ohm R."/>
            <person name="Sun H."/>
            <person name="Tunlid A."/>
            <person name="Henrissat B."/>
            <person name="Grigoriev I.V."/>
            <person name="Hibbett D.S."/>
            <person name="Martin F."/>
        </authorList>
    </citation>
    <scope>NUCLEOTIDE SEQUENCE [LARGE SCALE GENOMIC DNA]</scope>
    <source>
        <strain evidence="4">LaAM-08-1</strain>
    </source>
</reference>
<dbReference type="STRING" id="1095629.A0A0C9XM74"/>
<dbReference type="Pfam" id="PF20152">
    <property type="entry name" value="DUF6534"/>
    <property type="match status" value="1"/>
</dbReference>
<reference evidence="3 4" key="1">
    <citation type="submission" date="2014-04" db="EMBL/GenBank/DDBJ databases">
        <authorList>
            <consortium name="DOE Joint Genome Institute"/>
            <person name="Kuo A."/>
            <person name="Kohler A."/>
            <person name="Nagy L.G."/>
            <person name="Floudas D."/>
            <person name="Copeland A."/>
            <person name="Barry K.W."/>
            <person name="Cichocki N."/>
            <person name="Veneault-Fourrey C."/>
            <person name="LaButti K."/>
            <person name="Lindquist E.A."/>
            <person name="Lipzen A."/>
            <person name="Lundell T."/>
            <person name="Morin E."/>
            <person name="Murat C."/>
            <person name="Sun H."/>
            <person name="Tunlid A."/>
            <person name="Henrissat B."/>
            <person name="Grigoriev I.V."/>
            <person name="Hibbett D.S."/>
            <person name="Martin F."/>
            <person name="Nordberg H.P."/>
            <person name="Cantor M.N."/>
            <person name="Hua S.X."/>
        </authorList>
    </citation>
    <scope>NUCLEOTIDE SEQUENCE [LARGE SCALE GENOMIC DNA]</scope>
    <source>
        <strain evidence="3 4">LaAM-08-1</strain>
    </source>
</reference>
<dbReference type="PANTHER" id="PTHR40465">
    <property type="entry name" value="CHROMOSOME 1, WHOLE GENOME SHOTGUN SEQUENCE"/>
    <property type="match status" value="1"/>
</dbReference>
<evidence type="ECO:0000256" key="1">
    <source>
        <dbReference type="SAM" id="Phobius"/>
    </source>
</evidence>
<dbReference type="EMBL" id="KN838589">
    <property type="protein sequence ID" value="KIK02649.1"/>
    <property type="molecule type" value="Genomic_DNA"/>
</dbReference>
<feature type="transmembrane region" description="Helical" evidence="1">
    <location>
        <begin position="209"/>
        <end position="229"/>
    </location>
</feature>
<organism evidence="3 4">
    <name type="scientific">Laccaria amethystina LaAM-08-1</name>
    <dbReference type="NCBI Taxonomy" id="1095629"/>
    <lineage>
        <taxon>Eukaryota</taxon>
        <taxon>Fungi</taxon>
        <taxon>Dikarya</taxon>
        <taxon>Basidiomycota</taxon>
        <taxon>Agaricomycotina</taxon>
        <taxon>Agaricomycetes</taxon>
        <taxon>Agaricomycetidae</taxon>
        <taxon>Agaricales</taxon>
        <taxon>Agaricineae</taxon>
        <taxon>Hydnangiaceae</taxon>
        <taxon>Laccaria</taxon>
    </lineage>
</organism>
<feature type="transmembrane region" description="Helical" evidence="1">
    <location>
        <begin position="87"/>
        <end position="113"/>
    </location>
</feature>
<gene>
    <name evidence="3" type="ORF">K443DRAFT_677383</name>
</gene>
<keyword evidence="1" id="KW-0812">Transmembrane</keyword>
<dbReference type="PANTHER" id="PTHR40465:SF1">
    <property type="entry name" value="DUF6534 DOMAIN-CONTAINING PROTEIN"/>
    <property type="match status" value="1"/>
</dbReference>
<evidence type="ECO:0000313" key="4">
    <source>
        <dbReference type="Proteomes" id="UP000054477"/>
    </source>
</evidence>
<dbReference type="InterPro" id="IPR045339">
    <property type="entry name" value="DUF6534"/>
</dbReference>
<dbReference type="HOGENOM" id="CLU_046025_2_1_1"/>
<protein>
    <recommendedName>
        <fullName evidence="2">DUF6534 domain-containing protein</fullName>
    </recommendedName>
</protein>
<feature type="transmembrane region" description="Helical" evidence="1">
    <location>
        <begin position="167"/>
        <end position="188"/>
    </location>
</feature>
<feature type="domain" description="DUF6534" evidence="2">
    <location>
        <begin position="172"/>
        <end position="262"/>
    </location>
</feature>
<feature type="transmembrane region" description="Helical" evidence="1">
    <location>
        <begin position="235"/>
        <end position="257"/>
    </location>
</feature>
<name>A0A0C9XM74_9AGAR</name>
<dbReference type="Proteomes" id="UP000054477">
    <property type="component" value="Unassembled WGS sequence"/>
</dbReference>
<keyword evidence="1" id="KW-1133">Transmembrane helix</keyword>
<evidence type="ECO:0000313" key="3">
    <source>
        <dbReference type="EMBL" id="KIK02649.1"/>
    </source>
</evidence>